<reference evidence="2" key="1">
    <citation type="submission" date="2022-07" db="EMBL/GenBank/DDBJ databases">
        <title>Phylogenomic reconstructions and comparative analyses of Kickxellomycotina fungi.</title>
        <authorList>
            <person name="Reynolds N.K."/>
            <person name="Stajich J.E."/>
            <person name="Barry K."/>
            <person name="Grigoriev I.V."/>
            <person name="Crous P."/>
            <person name="Smith M.E."/>
        </authorList>
    </citation>
    <scope>NUCLEOTIDE SEQUENCE</scope>
    <source>
        <strain evidence="2">BCRC 34381</strain>
    </source>
</reference>
<dbReference type="EMBL" id="JANBOI010001155">
    <property type="protein sequence ID" value="KAJ1727278.1"/>
    <property type="molecule type" value="Genomic_DNA"/>
</dbReference>
<protein>
    <submittedName>
        <fullName evidence="2">Uncharacterized protein</fullName>
    </submittedName>
</protein>
<dbReference type="Proteomes" id="UP001143981">
    <property type="component" value="Unassembled WGS sequence"/>
</dbReference>
<evidence type="ECO:0000313" key="2">
    <source>
        <dbReference type="EMBL" id="KAJ1727278.1"/>
    </source>
</evidence>
<accession>A0A9W7YBE8</accession>
<dbReference type="OrthoDB" id="5524833at2759"/>
<proteinExistence type="predicted"/>
<dbReference type="AlphaFoldDB" id="A0A9W7YBE8"/>
<name>A0A9W7YBE8_9FUNG</name>
<sequence length="654" mass="69814">MPADSGAAAGDFTWMLSIHPRLLVHCAVQPPSTAASVSRVLADAAAEWIASRGGPDMFSAGELEEMERRSAAIAMFITGDHWGASSAMAAAGAGAGASTDTGVLASGTDERRTVVEDQALAKDILSLDVSKPALAMLQLSYCYLTGLRLFEKEQYQSAHAWFARGVELASASLSAQQQQQQNQQQQPAAPLMAQNAEKDRILRAALESQLNVHMLLADLHCQIDQGASIGDLAEDIDAVMEAQVAIRFEFLERIVTASLRQGNKAVFTKLVGTIATNQKLWQQLPEIHLALLQFASLLVVIYDILQGVGIDIAREVAGGSSGIDLDALPAEALEGLRASVAEVAGLLLKIPVGGGRSADIDPRTVLGCSPRPGTKSENEVERFCRMWGDPEYLAMLGALVAEILHAGSGESVTGPLGLCALVALIIRKSPDAGAADGQRSSNERDVSPMDTDDVGGRSIVGALINNSTDQGRKNMQHMQDTALVVFKCVARAMPADACVWLYFSAVATGERLESAFMPLFVEFLGLHTDAFSPAALDKCVGQAWFQQRLPAMIRSLVALNMSGAAAVLHQCAAEVNYSAAIPLVAQAFESGEIDQAVAGFFWDPDIIEYAQYLSRLPSSPTRVEFAVPSMELLSSRTLILSAYFQWLAAVLSRK</sequence>
<gene>
    <name evidence="2" type="ORF">LPJ61_004656</name>
</gene>
<organism evidence="2 3">
    <name type="scientific">Coemansia biformis</name>
    <dbReference type="NCBI Taxonomy" id="1286918"/>
    <lineage>
        <taxon>Eukaryota</taxon>
        <taxon>Fungi</taxon>
        <taxon>Fungi incertae sedis</taxon>
        <taxon>Zoopagomycota</taxon>
        <taxon>Kickxellomycotina</taxon>
        <taxon>Kickxellomycetes</taxon>
        <taxon>Kickxellales</taxon>
        <taxon>Kickxellaceae</taxon>
        <taxon>Coemansia</taxon>
    </lineage>
</organism>
<evidence type="ECO:0000313" key="3">
    <source>
        <dbReference type="Proteomes" id="UP001143981"/>
    </source>
</evidence>
<comment type="caution">
    <text evidence="2">The sequence shown here is derived from an EMBL/GenBank/DDBJ whole genome shotgun (WGS) entry which is preliminary data.</text>
</comment>
<keyword evidence="3" id="KW-1185">Reference proteome</keyword>
<feature type="region of interest" description="Disordered" evidence="1">
    <location>
        <begin position="432"/>
        <end position="456"/>
    </location>
</feature>
<evidence type="ECO:0000256" key="1">
    <source>
        <dbReference type="SAM" id="MobiDB-lite"/>
    </source>
</evidence>